<gene>
    <name evidence="2" type="ORF">TAV2_LOCUS24386</name>
</gene>
<evidence type="ECO:0000256" key="1">
    <source>
        <dbReference type="SAM" id="SignalP"/>
    </source>
</evidence>
<dbReference type="AlphaFoldDB" id="A0AAU9TAT3"/>
<sequence length="86" mass="9646">MLKTITMEKISMKFAFVILLAVMAIVTNVEAKRLFTEEAPKFGLHHEASLKIVQPPTQTKKLDCKSDCIACLPFSPWGQPKCFCVC</sequence>
<evidence type="ECO:0000313" key="2">
    <source>
        <dbReference type="EMBL" id="CAH2079901.1"/>
    </source>
</evidence>
<keyword evidence="1" id="KW-0732">Signal</keyword>
<feature type="chain" id="PRO_5043953357" evidence="1">
    <location>
        <begin position="32"/>
        <end position="86"/>
    </location>
</feature>
<dbReference type="Proteomes" id="UP000836841">
    <property type="component" value="Chromosome 7"/>
</dbReference>
<dbReference type="EMBL" id="OU466863">
    <property type="protein sequence ID" value="CAH2079901.1"/>
    <property type="molecule type" value="Genomic_DNA"/>
</dbReference>
<proteinExistence type="predicted"/>
<accession>A0AAU9TAT3</accession>
<keyword evidence="3" id="KW-1185">Reference proteome</keyword>
<feature type="signal peptide" evidence="1">
    <location>
        <begin position="1"/>
        <end position="31"/>
    </location>
</feature>
<organism evidence="2 3">
    <name type="scientific">Thlaspi arvense</name>
    <name type="common">Field penny-cress</name>
    <dbReference type="NCBI Taxonomy" id="13288"/>
    <lineage>
        <taxon>Eukaryota</taxon>
        <taxon>Viridiplantae</taxon>
        <taxon>Streptophyta</taxon>
        <taxon>Embryophyta</taxon>
        <taxon>Tracheophyta</taxon>
        <taxon>Spermatophyta</taxon>
        <taxon>Magnoliopsida</taxon>
        <taxon>eudicotyledons</taxon>
        <taxon>Gunneridae</taxon>
        <taxon>Pentapetalae</taxon>
        <taxon>rosids</taxon>
        <taxon>malvids</taxon>
        <taxon>Brassicales</taxon>
        <taxon>Brassicaceae</taxon>
        <taxon>Thlaspideae</taxon>
        <taxon>Thlaspi</taxon>
    </lineage>
</organism>
<name>A0AAU9TAT3_THLAR</name>
<reference evidence="2 3" key="1">
    <citation type="submission" date="2022-03" db="EMBL/GenBank/DDBJ databases">
        <authorList>
            <person name="Nunn A."/>
            <person name="Chopra R."/>
            <person name="Nunn A."/>
            <person name="Contreras Garrido A."/>
        </authorList>
    </citation>
    <scope>NUCLEOTIDE SEQUENCE [LARGE SCALE GENOMIC DNA]</scope>
</reference>
<evidence type="ECO:0000313" key="3">
    <source>
        <dbReference type="Proteomes" id="UP000836841"/>
    </source>
</evidence>
<protein>
    <submittedName>
        <fullName evidence="2">Uncharacterized protein</fullName>
    </submittedName>
</protein>